<dbReference type="Proteomes" id="UP000192356">
    <property type="component" value="Unassembled WGS sequence"/>
</dbReference>
<gene>
    <name evidence="1" type="ORF">HERIO_1222</name>
</gene>
<dbReference type="VEuPathDB" id="MicrosporidiaDB:HERIO_1222"/>
<dbReference type="AlphaFoldDB" id="A0A1X0QAQ1"/>
<sequence>MNAKTSTQITILEIDSKISCYNVHNKSNENDEVLKMFNEVKVKLEEFNNNLDFNDSMKN</sequence>
<protein>
    <submittedName>
        <fullName evidence="1">Uncharacterized protein</fullName>
    </submittedName>
</protein>
<keyword evidence="2" id="KW-1185">Reference proteome</keyword>
<comment type="caution">
    <text evidence="1">The sequence shown here is derived from an EMBL/GenBank/DDBJ whole genome shotgun (WGS) entry which is preliminary data.</text>
</comment>
<evidence type="ECO:0000313" key="2">
    <source>
        <dbReference type="Proteomes" id="UP000192356"/>
    </source>
</evidence>
<reference evidence="1 2" key="1">
    <citation type="journal article" date="2017" name="Environ. Microbiol.">
        <title>Decay of the glycolytic pathway and adaptation to intranuclear parasitism within Enterocytozoonidae microsporidia.</title>
        <authorList>
            <person name="Wiredu Boakye D."/>
            <person name="Jaroenlak P."/>
            <person name="Prachumwat A."/>
            <person name="Williams T.A."/>
            <person name="Bateman K.S."/>
            <person name="Itsathitphaisarn O."/>
            <person name="Sritunyalucksana K."/>
            <person name="Paszkiewicz K.H."/>
            <person name="Moore K.A."/>
            <person name="Stentiford G.D."/>
            <person name="Williams B.A."/>
        </authorList>
    </citation>
    <scope>NUCLEOTIDE SEQUENCE [LARGE SCALE GENOMIC DNA]</scope>
    <source>
        <strain evidence="1 2">GB1</strain>
    </source>
</reference>
<dbReference type="EMBL" id="LVKB01000056">
    <property type="protein sequence ID" value="ORD96881.1"/>
    <property type="molecule type" value="Genomic_DNA"/>
</dbReference>
<organism evidence="1 2">
    <name type="scientific">Hepatospora eriocheir</name>
    <dbReference type="NCBI Taxonomy" id="1081669"/>
    <lineage>
        <taxon>Eukaryota</taxon>
        <taxon>Fungi</taxon>
        <taxon>Fungi incertae sedis</taxon>
        <taxon>Microsporidia</taxon>
        <taxon>Hepatosporidae</taxon>
        <taxon>Hepatospora</taxon>
    </lineage>
</organism>
<accession>A0A1X0QAQ1</accession>
<evidence type="ECO:0000313" key="1">
    <source>
        <dbReference type="EMBL" id="ORD96881.1"/>
    </source>
</evidence>
<dbReference type="VEuPathDB" id="MicrosporidiaDB:A0H76_687"/>
<proteinExistence type="predicted"/>
<name>A0A1X0QAQ1_9MICR</name>